<name>A0ABS8ZT58_9PSEU</name>
<proteinExistence type="predicted"/>
<dbReference type="Proteomes" id="UP001521150">
    <property type="component" value="Unassembled WGS sequence"/>
</dbReference>
<dbReference type="InterPro" id="IPR000792">
    <property type="entry name" value="Tscrpt_reg_LuxR_C"/>
</dbReference>
<dbReference type="SUPFAM" id="SSF52540">
    <property type="entry name" value="P-loop containing nucleoside triphosphate hydrolases"/>
    <property type="match status" value="1"/>
</dbReference>
<dbReference type="InterPro" id="IPR011990">
    <property type="entry name" value="TPR-like_helical_dom_sf"/>
</dbReference>
<dbReference type="Pfam" id="PF13191">
    <property type="entry name" value="AAA_16"/>
    <property type="match status" value="1"/>
</dbReference>
<dbReference type="SMART" id="SM00421">
    <property type="entry name" value="HTH_LUXR"/>
    <property type="match status" value="1"/>
</dbReference>
<dbReference type="PRINTS" id="PR00038">
    <property type="entry name" value="HTHLUXR"/>
</dbReference>
<dbReference type="InterPro" id="IPR036388">
    <property type="entry name" value="WH-like_DNA-bd_sf"/>
</dbReference>
<accession>A0ABS8ZT58</accession>
<comment type="caution">
    <text evidence="4">The sequence shown here is derived from an EMBL/GenBank/DDBJ whole genome shotgun (WGS) entry which is preliminary data.</text>
</comment>
<sequence>MLERTSALAALVDTVIDARAGTGTMVLVSGEAGVGKSSLLRAFADQLPSDVRVLRGACDDLLTARTLGPLRDAAAATGGPLETALANGTYDGIFEAAIAELSAHATIVLVVEDVHWADDATLDVLGYLARRIHRLGAVVVASIRDGGAPTGHPLQRWLGTLNGARRVVLPPLSVAAVGELAHQTGWDPVVLHSLTGGNPFFVTEVLAAALGEVPDTVVDAVLTRVRRLSPESQQALAQLAVIPGTVDLELVDAVLGGSLALAEAETHGILQVHPDGVAFRHELARQAIELSLPMLRRRGLHQAVVTALLGRSRLDLDRLIHHAVRAGDTDAVVAHSAQAARQAAAARSHRQALAHFEAAVKHANRFEPAERAALLVDYAWELHNAHHFLDALTSAEQAVSIYSGLNDPVALGQAAVLLSRLYYLVGETTRSEVVARAAVATLEPTGSLPASAYATTYHGAVLALAGDPLAASTLRRARVLAENAERIDLIELCLIYQALAEPDLDTGSRIALLRQSIDFALVHGHHEHAARGYTNLALLLYRHGRLDELEQCVTEGLTFSHDRGFEQHMYVLKSQACMVRLHRGDWAGAEAGLAALLDQEEDAGLLHSIAEPVHARLQARRGALDSGKQLVAAWQEALRQRSLTSLAFAGIALMEWAWLANEPHTATAILDSWAPHAHRPEAEPVTAELRRYAARLAITPATAHKPTDDPYERALQQADSDAVEPVIDALRALDDLGANAAATIVRRRLKTLGVRTIPRGRASSTRAHPAGLTNRQVDVLDLLAEGLTNAEIAARLVVSVRTVDHHVSTILCKLGVSSRREAVARTTQAARSSR</sequence>
<evidence type="ECO:0000256" key="1">
    <source>
        <dbReference type="ARBA" id="ARBA00022741"/>
    </source>
</evidence>
<dbReference type="Gene3D" id="1.25.40.10">
    <property type="entry name" value="Tetratricopeptide repeat domain"/>
    <property type="match status" value="1"/>
</dbReference>
<evidence type="ECO:0000259" key="3">
    <source>
        <dbReference type="PROSITE" id="PS50043"/>
    </source>
</evidence>
<dbReference type="PROSITE" id="PS50043">
    <property type="entry name" value="HTH_LUXR_2"/>
    <property type="match status" value="1"/>
</dbReference>
<feature type="domain" description="HTH luxR-type" evidence="3">
    <location>
        <begin position="765"/>
        <end position="830"/>
    </location>
</feature>
<dbReference type="InterPro" id="IPR027417">
    <property type="entry name" value="P-loop_NTPase"/>
</dbReference>
<reference evidence="4 5" key="1">
    <citation type="submission" date="2021-12" db="EMBL/GenBank/DDBJ databases">
        <title>Genome sequence of Kibdelosporangium philippinense ATCC 49844.</title>
        <authorList>
            <person name="Fedorov E.A."/>
            <person name="Omeragic M."/>
            <person name="Shalygina K.F."/>
            <person name="Maclea K.S."/>
        </authorList>
    </citation>
    <scope>NUCLEOTIDE SEQUENCE [LARGE SCALE GENOMIC DNA]</scope>
    <source>
        <strain evidence="4 5">ATCC 49844</strain>
    </source>
</reference>
<keyword evidence="2" id="KW-0067">ATP-binding</keyword>
<dbReference type="PANTHER" id="PTHR16305:SF35">
    <property type="entry name" value="TRANSCRIPTIONAL ACTIVATOR DOMAIN"/>
    <property type="match status" value="1"/>
</dbReference>
<dbReference type="PANTHER" id="PTHR16305">
    <property type="entry name" value="TESTICULAR SOLUBLE ADENYLYL CYCLASE"/>
    <property type="match status" value="1"/>
</dbReference>
<dbReference type="InterPro" id="IPR041664">
    <property type="entry name" value="AAA_16"/>
</dbReference>
<dbReference type="RefSeq" id="WP_233733197.1">
    <property type="nucleotide sequence ID" value="NZ_JAJVCN010000004.1"/>
</dbReference>
<dbReference type="InterPro" id="IPR016032">
    <property type="entry name" value="Sig_transdc_resp-reg_C-effctor"/>
</dbReference>
<dbReference type="EMBL" id="JAJVCN010000004">
    <property type="protein sequence ID" value="MCE7010913.1"/>
    <property type="molecule type" value="Genomic_DNA"/>
</dbReference>
<dbReference type="SUPFAM" id="SSF48452">
    <property type="entry name" value="TPR-like"/>
    <property type="match status" value="1"/>
</dbReference>
<protein>
    <submittedName>
        <fullName evidence="4">AAA family ATPase</fullName>
    </submittedName>
</protein>
<keyword evidence="1" id="KW-0547">Nucleotide-binding</keyword>
<dbReference type="Pfam" id="PF00196">
    <property type="entry name" value="GerE"/>
    <property type="match status" value="1"/>
</dbReference>
<organism evidence="4 5">
    <name type="scientific">Kibdelosporangium philippinense</name>
    <dbReference type="NCBI Taxonomy" id="211113"/>
    <lineage>
        <taxon>Bacteria</taxon>
        <taxon>Bacillati</taxon>
        <taxon>Actinomycetota</taxon>
        <taxon>Actinomycetes</taxon>
        <taxon>Pseudonocardiales</taxon>
        <taxon>Pseudonocardiaceae</taxon>
        <taxon>Kibdelosporangium</taxon>
    </lineage>
</organism>
<gene>
    <name evidence="4" type="ORF">LWC34_50140</name>
</gene>
<dbReference type="CDD" id="cd06170">
    <property type="entry name" value="LuxR_C_like"/>
    <property type="match status" value="1"/>
</dbReference>
<dbReference type="Gene3D" id="1.10.10.10">
    <property type="entry name" value="Winged helix-like DNA-binding domain superfamily/Winged helix DNA-binding domain"/>
    <property type="match status" value="1"/>
</dbReference>
<dbReference type="SUPFAM" id="SSF46894">
    <property type="entry name" value="C-terminal effector domain of the bipartite response regulators"/>
    <property type="match status" value="1"/>
</dbReference>
<evidence type="ECO:0000313" key="4">
    <source>
        <dbReference type="EMBL" id="MCE7010913.1"/>
    </source>
</evidence>
<evidence type="ECO:0000313" key="5">
    <source>
        <dbReference type="Proteomes" id="UP001521150"/>
    </source>
</evidence>
<keyword evidence="5" id="KW-1185">Reference proteome</keyword>
<evidence type="ECO:0000256" key="2">
    <source>
        <dbReference type="ARBA" id="ARBA00022840"/>
    </source>
</evidence>
<dbReference type="Gene3D" id="3.40.50.300">
    <property type="entry name" value="P-loop containing nucleotide triphosphate hydrolases"/>
    <property type="match status" value="1"/>
</dbReference>